<dbReference type="EMBL" id="MFID01000016">
    <property type="protein sequence ID" value="OGF81161.1"/>
    <property type="molecule type" value="Genomic_DNA"/>
</dbReference>
<evidence type="ECO:0000313" key="2">
    <source>
        <dbReference type="EMBL" id="OGF81161.1"/>
    </source>
</evidence>
<dbReference type="Proteomes" id="UP000178114">
    <property type="component" value="Unassembled WGS sequence"/>
</dbReference>
<gene>
    <name evidence="2" type="ORF">A2930_01170</name>
</gene>
<keyword evidence="1" id="KW-0812">Transmembrane</keyword>
<dbReference type="AlphaFoldDB" id="A0A1F5X0R8"/>
<name>A0A1F5X0R8_9BACT</name>
<proteinExistence type="predicted"/>
<sequence length="128" mass="14616">MLFIGVSYCVLVINPFVSIMLGFALVIPWHSLGGSDPNLYIPNMVLYFMAVILGILSLIALYMAEKNIEWIKIWYVLAAIAFFISFNELNSPKLNLMFVIPNFINTFLIFMATYSLHWALKQSKQVIS</sequence>
<reference evidence="2 3" key="1">
    <citation type="journal article" date="2016" name="Nat. Commun.">
        <title>Thousands of microbial genomes shed light on interconnected biogeochemical processes in an aquifer system.</title>
        <authorList>
            <person name="Anantharaman K."/>
            <person name="Brown C.T."/>
            <person name="Hug L.A."/>
            <person name="Sharon I."/>
            <person name="Castelle C.J."/>
            <person name="Probst A.J."/>
            <person name="Thomas B.C."/>
            <person name="Singh A."/>
            <person name="Wilkins M.J."/>
            <person name="Karaoz U."/>
            <person name="Brodie E.L."/>
            <person name="Williams K.H."/>
            <person name="Hubbard S.S."/>
            <person name="Banfield J.F."/>
        </authorList>
    </citation>
    <scope>NUCLEOTIDE SEQUENCE [LARGE SCALE GENOMIC DNA]</scope>
</reference>
<protein>
    <submittedName>
        <fullName evidence="2">Uncharacterized protein</fullName>
    </submittedName>
</protein>
<evidence type="ECO:0000256" key="1">
    <source>
        <dbReference type="SAM" id="Phobius"/>
    </source>
</evidence>
<organism evidence="2 3">
    <name type="scientific">Candidatus Giovannonibacteria bacterium RIFCSPLOWO2_01_FULL_45_34</name>
    <dbReference type="NCBI Taxonomy" id="1798351"/>
    <lineage>
        <taxon>Bacteria</taxon>
        <taxon>Candidatus Giovannoniibacteriota</taxon>
    </lineage>
</organism>
<keyword evidence="1" id="KW-1133">Transmembrane helix</keyword>
<feature type="transmembrane region" description="Helical" evidence="1">
    <location>
        <begin position="7"/>
        <end position="32"/>
    </location>
</feature>
<dbReference type="STRING" id="1798351.A2930_01170"/>
<feature type="transmembrane region" description="Helical" evidence="1">
    <location>
        <begin position="98"/>
        <end position="120"/>
    </location>
</feature>
<accession>A0A1F5X0R8</accession>
<keyword evidence="1" id="KW-0472">Membrane</keyword>
<evidence type="ECO:0000313" key="3">
    <source>
        <dbReference type="Proteomes" id="UP000178114"/>
    </source>
</evidence>
<comment type="caution">
    <text evidence="2">The sequence shown here is derived from an EMBL/GenBank/DDBJ whole genome shotgun (WGS) entry which is preliminary data.</text>
</comment>
<feature type="transmembrane region" description="Helical" evidence="1">
    <location>
        <begin position="44"/>
        <end position="63"/>
    </location>
</feature>
<feature type="transmembrane region" description="Helical" evidence="1">
    <location>
        <begin position="70"/>
        <end position="86"/>
    </location>
</feature>